<evidence type="ECO:0000259" key="1">
    <source>
        <dbReference type="Pfam" id="PF13556"/>
    </source>
</evidence>
<sequence>MSDEVGAPRGAGVRQLLLTLGDELVEPLVVPRDAEVLDVVILDPDDEPGVQPGDLVLLIGARGRAALPLVRSAARHGAVAVAVKVDERDTAAEALQDAAREAGVALFGVRPGVRWEQLEALLRAVVSSARVAASAGEGQVLGDLFGLAQTIAELTGGIVSIEDPAYRVLAYSRSDDADDAVDELRRLSILGREGPESYLSMLRGWGVYQRLRSGEDVVHLDERADLGIRRRLAVGIHAGSQYLGTIWVQHAGREFSPGAEQALVGAARVAALHLIRQRNESSAEVRLRANLLRGLLDGRVDPATVGEQVGADLRRPSTVVIFAARGAERELRLTELTSLISVHAAAYRRAALVASSSGRVYVLLPELPESGARDTVLALTGEIVTAARRRGQVQAAIGAVSFGPQQIAESRRVAERVLAAAVRHPEVEVATLEDLRSEVLYSELIDVMAEHPGIRDPRLTVLAAHDAEHGSRFTESLRAYLDAFGDVAGAAAEMHIHPNTLRYRVRRAVELTGIDLADPRQRLVTTLQLQLGDKPD</sequence>
<gene>
    <name evidence="2" type="ORF">GCM10022247_71810</name>
</gene>
<dbReference type="Gene3D" id="1.10.10.2840">
    <property type="entry name" value="PucR C-terminal helix-turn-helix domain"/>
    <property type="match status" value="1"/>
</dbReference>
<dbReference type="EMBL" id="BAABAL010000027">
    <property type="protein sequence ID" value="GAA4035808.1"/>
    <property type="molecule type" value="Genomic_DNA"/>
</dbReference>
<dbReference type="PANTHER" id="PTHR33744">
    <property type="entry name" value="CARBOHYDRATE DIACID REGULATOR"/>
    <property type="match status" value="1"/>
</dbReference>
<protein>
    <submittedName>
        <fullName evidence="2">Helix-turn-helix domain-containing protein</fullName>
    </submittedName>
</protein>
<accession>A0ABP7U4Q9</accession>
<dbReference type="InterPro" id="IPR051448">
    <property type="entry name" value="CdaR-like_regulators"/>
</dbReference>
<dbReference type="InterPro" id="IPR025736">
    <property type="entry name" value="PucR_C-HTH_dom"/>
</dbReference>
<proteinExistence type="predicted"/>
<dbReference type="InterPro" id="IPR042070">
    <property type="entry name" value="PucR_C-HTH_sf"/>
</dbReference>
<dbReference type="Pfam" id="PF13556">
    <property type="entry name" value="HTH_30"/>
    <property type="match status" value="1"/>
</dbReference>
<keyword evidence="3" id="KW-1185">Reference proteome</keyword>
<dbReference type="Proteomes" id="UP001501747">
    <property type="component" value="Unassembled WGS sequence"/>
</dbReference>
<dbReference type="PANTHER" id="PTHR33744:SF17">
    <property type="entry name" value="CONSERVED PROTEIN"/>
    <property type="match status" value="1"/>
</dbReference>
<reference evidence="3" key="1">
    <citation type="journal article" date="2019" name="Int. J. Syst. Evol. Microbiol.">
        <title>The Global Catalogue of Microorganisms (GCM) 10K type strain sequencing project: providing services to taxonomists for standard genome sequencing and annotation.</title>
        <authorList>
            <consortium name="The Broad Institute Genomics Platform"/>
            <consortium name="The Broad Institute Genome Sequencing Center for Infectious Disease"/>
            <person name="Wu L."/>
            <person name="Ma J."/>
        </authorList>
    </citation>
    <scope>NUCLEOTIDE SEQUENCE [LARGE SCALE GENOMIC DNA]</scope>
    <source>
        <strain evidence="3">JCM 17342</strain>
    </source>
</reference>
<organism evidence="2 3">
    <name type="scientific">Allokutzneria multivorans</name>
    <dbReference type="NCBI Taxonomy" id="1142134"/>
    <lineage>
        <taxon>Bacteria</taxon>
        <taxon>Bacillati</taxon>
        <taxon>Actinomycetota</taxon>
        <taxon>Actinomycetes</taxon>
        <taxon>Pseudonocardiales</taxon>
        <taxon>Pseudonocardiaceae</taxon>
        <taxon>Allokutzneria</taxon>
    </lineage>
</organism>
<feature type="domain" description="PucR C-terminal helix-turn-helix" evidence="1">
    <location>
        <begin position="475"/>
        <end position="530"/>
    </location>
</feature>
<name>A0ABP7U4Q9_9PSEU</name>
<comment type="caution">
    <text evidence="2">The sequence shown here is derived from an EMBL/GenBank/DDBJ whole genome shotgun (WGS) entry which is preliminary data.</text>
</comment>
<evidence type="ECO:0000313" key="2">
    <source>
        <dbReference type="EMBL" id="GAA4035808.1"/>
    </source>
</evidence>
<dbReference type="RefSeq" id="WP_344885548.1">
    <property type="nucleotide sequence ID" value="NZ_BAABAL010000027.1"/>
</dbReference>
<evidence type="ECO:0000313" key="3">
    <source>
        <dbReference type="Proteomes" id="UP001501747"/>
    </source>
</evidence>